<feature type="chain" id="PRO_5023160541" description="Peptidyl-prolyl cis-trans isomerase" evidence="4">
    <location>
        <begin position="22"/>
        <end position="241"/>
    </location>
</feature>
<name>A0A5D9C088_9SPHN</name>
<dbReference type="InterPro" id="IPR044666">
    <property type="entry name" value="Cyclophilin_A-like"/>
</dbReference>
<dbReference type="GO" id="GO:0003755">
    <property type="term" value="F:peptidyl-prolyl cis-trans isomerase activity"/>
    <property type="evidence" value="ECO:0007669"/>
    <property type="project" value="UniProtKB-UniRule"/>
</dbReference>
<feature type="region of interest" description="Disordered" evidence="5">
    <location>
        <begin position="185"/>
        <end position="241"/>
    </location>
</feature>
<feature type="compositionally biased region" description="Low complexity" evidence="5">
    <location>
        <begin position="190"/>
        <end position="210"/>
    </location>
</feature>
<dbReference type="Gene3D" id="2.40.100.10">
    <property type="entry name" value="Cyclophilin-like"/>
    <property type="match status" value="1"/>
</dbReference>
<dbReference type="PANTHER" id="PTHR45625">
    <property type="entry name" value="PEPTIDYL-PROLYL CIS-TRANS ISOMERASE-RELATED"/>
    <property type="match status" value="1"/>
</dbReference>
<dbReference type="Pfam" id="PF00160">
    <property type="entry name" value="Pro_isomerase"/>
    <property type="match status" value="1"/>
</dbReference>
<dbReference type="InterPro" id="IPR020892">
    <property type="entry name" value="Cyclophilin-type_PPIase_CS"/>
</dbReference>
<dbReference type="PANTHER" id="PTHR45625:SF4">
    <property type="entry name" value="PEPTIDYLPROLYL ISOMERASE DOMAIN AND WD REPEAT-CONTAINING PROTEIN 1"/>
    <property type="match status" value="1"/>
</dbReference>
<comment type="function">
    <text evidence="4">PPIases accelerate the folding of proteins. It catalyzes the cis-trans isomerization of proline imidic peptide bonds in oligopeptides.</text>
</comment>
<keyword evidence="2 4" id="KW-0697">Rotamase</keyword>
<keyword evidence="8" id="KW-1185">Reference proteome</keyword>
<dbReference type="PROSITE" id="PS00170">
    <property type="entry name" value="CSA_PPIASE_1"/>
    <property type="match status" value="1"/>
</dbReference>
<dbReference type="GO" id="GO:0006457">
    <property type="term" value="P:protein folding"/>
    <property type="evidence" value="ECO:0007669"/>
    <property type="project" value="InterPro"/>
</dbReference>
<gene>
    <name evidence="7" type="ORF">FYJ91_17540</name>
</gene>
<dbReference type="InterPro" id="IPR029000">
    <property type="entry name" value="Cyclophilin-like_dom_sf"/>
</dbReference>
<keyword evidence="3 4" id="KW-0413">Isomerase</keyword>
<evidence type="ECO:0000313" key="8">
    <source>
        <dbReference type="Proteomes" id="UP000322077"/>
    </source>
</evidence>
<dbReference type="AlphaFoldDB" id="A0A5D9C088"/>
<evidence type="ECO:0000259" key="6">
    <source>
        <dbReference type="PROSITE" id="PS50072"/>
    </source>
</evidence>
<dbReference type="EC" id="5.2.1.8" evidence="4"/>
<comment type="similarity">
    <text evidence="1 4">Belongs to the cyclophilin-type PPIase family.</text>
</comment>
<keyword evidence="4" id="KW-0732">Signal</keyword>
<feature type="compositionally biased region" description="Basic and acidic residues" evidence="5">
    <location>
        <begin position="215"/>
        <end position="224"/>
    </location>
</feature>
<accession>A0A5D9C088</accession>
<dbReference type="SUPFAM" id="SSF50891">
    <property type="entry name" value="Cyclophilin-like"/>
    <property type="match status" value="1"/>
</dbReference>
<dbReference type="RefSeq" id="WP_149523606.1">
    <property type="nucleotide sequence ID" value="NZ_VTOU01000004.1"/>
</dbReference>
<dbReference type="EMBL" id="VTOU01000004">
    <property type="protein sequence ID" value="TZG25066.1"/>
    <property type="molecule type" value="Genomic_DNA"/>
</dbReference>
<dbReference type="Proteomes" id="UP000322077">
    <property type="component" value="Unassembled WGS sequence"/>
</dbReference>
<proteinExistence type="inferred from homology"/>
<protein>
    <recommendedName>
        <fullName evidence="4">Peptidyl-prolyl cis-trans isomerase</fullName>
        <shortName evidence="4">PPIase</shortName>
        <ecNumber evidence="4">5.2.1.8</ecNumber>
    </recommendedName>
</protein>
<evidence type="ECO:0000313" key="7">
    <source>
        <dbReference type="EMBL" id="TZG25066.1"/>
    </source>
</evidence>
<dbReference type="PROSITE" id="PS50072">
    <property type="entry name" value="CSA_PPIASE_2"/>
    <property type="match status" value="1"/>
</dbReference>
<evidence type="ECO:0000256" key="1">
    <source>
        <dbReference type="ARBA" id="ARBA00007365"/>
    </source>
</evidence>
<comment type="catalytic activity">
    <reaction evidence="4">
        <text>[protein]-peptidylproline (omega=180) = [protein]-peptidylproline (omega=0)</text>
        <dbReference type="Rhea" id="RHEA:16237"/>
        <dbReference type="Rhea" id="RHEA-COMP:10747"/>
        <dbReference type="Rhea" id="RHEA-COMP:10748"/>
        <dbReference type="ChEBI" id="CHEBI:83833"/>
        <dbReference type="ChEBI" id="CHEBI:83834"/>
        <dbReference type="EC" id="5.2.1.8"/>
    </reaction>
</comment>
<feature type="signal peptide" evidence="4">
    <location>
        <begin position="1"/>
        <end position="21"/>
    </location>
</feature>
<evidence type="ECO:0000256" key="3">
    <source>
        <dbReference type="ARBA" id="ARBA00023235"/>
    </source>
</evidence>
<sequence>MSSKFVTALLAGLLVAGSASAQVIAPSPVVPPVTPQNVLVLNLSVGGPVRIQLRPDVAPGSVERIKTLVRRKFYDGLAFHRVIEGFMAQGGDPKGTGEGGSDLPDLKAEFNDLPHVRGVVSLARTNEPNTANSQFFIMLQPNLGLDHNYTAIGRVIEGMQYADAIEKGEPPVNPTKIVHASIESDDLGQPAETPESAAASKPPEAPVAAKLSKKERREMERNIEANKTSDAVRQMSKPGGQ</sequence>
<evidence type="ECO:0000256" key="4">
    <source>
        <dbReference type="RuleBase" id="RU363019"/>
    </source>
</evidence>
<feature type="domain" description="PPIase cyclophilin-type" evidence="6">
    <location>
        <begin position="47"/>
        <end position="167"/>
    </location>
</feature>
<evidence type="ECO:0000256" key="2">
    <source>
        <dbReference type="ARBA" id="ARBA00023110"/>
    </source>
</evidence>
<organism evidence="7 8">
    <name type="scientific">Sphingomonas montanisoli</name>
    <dbReference type="NCBI Taxonomy" id="2606412"/>
    <lineage>
        <taxon>Bacteria</taxon>
        <taxon>Pseudomonadati</taxon>
        <taxon>Pseudomonadota</taxon>
        <taxon>Alphaproteobacteria</taxon>
        <taxon>Sphingomonadales</taxon>
        <taxon>Sphingomonadaceae</taxon>
        <taxon>Sphingomonas</taxon>
    </lineage>
</organism>
<dbReference type="CDD" id="cd00317">
    <property type="entry name" value="cyclophilin"/>
    <property type="match status" value="1"/>
</dbReference>
<evidence type="ECO:0000256" key="5">
    <source>
        <dbReference type="SAM" id="MobiDB-lite"/>
    </source>
</evidence>
<comment type="caution">
    <text evidence="7">The sequence shown here is derived from an EMBL/GenBank/DDBJ whole genome shotgun (WGS) entry which is preliminary data.</text>
</comment>
<dbReference type="PRINTS" id="PR00153">
    <property type="entry name" value="CSAPPISMRASE"/>
</dbReference>
<dbReference type="InterPro" id="IPR002130">
    <property type="entry name" value="Cyclophilin-type_PPIase_dom"/>
</dbReference>
<reference evidence="7 8" key="1">
    <citation type="submission" date="2019-08" db="EMBL/GenBank/DDBJ databases">
        <authorList>
            <person name="Wang G."/>
            <person name="Xu Z."/>
        </authorList>
    </citation>
    <scope>NUCLEOTIDE SEQUENCE [LARGE SCALE GENOMIC DNA]</scope>
    <source>
        <strain evidence="7 8">ZX</strain>
    </source>
</reference>